<keyword evidence="5" id="KW-0399">Innate immunity</keyword>
<feature type="compositionally biased region" description="Polar residues" evidence="15">
    <location>
        <begin position="321"/>
        <end position="338"/>
    </location>
</feature>
<dbReference type="PROSITE" id="PS50871">
    <property type="entry name" value="C1Q"/>
    <property type="match status" value="2"/>
</dbReference>
<dbReference type="KEGG" id="tsr:106540986"/>
<feature type="compositionally biased region" description="Pro residues" evidence="15">
    <location>
        <begin position="14"/>
        <end position="31"/>
    </location>
</feature>
<evidence type="ECO:0000256" key="8">
    <source>
        <dbReference type="ARBA" id="ARBA00022859"/>
    </source>
</evidence>
<reference evidence="18" key="1">
    <citation type="submission" date="2025-08" db="UniProtKB">
        <authorList>
            <consortium name="RefSeq"/>
        </authorList>
    </citation>
    <scope>IDENTIFICATION</scope>
    <source>
        <tissue evidence="18">Skeletal muscle</tissue>
    </source>
</reference>
<keyword evidence="10" id="KW-0176">Collagen</keyword>
<keyword evidence="7" id="KW-0677">Repeat</keyword>
<evidence type="ECO:0000256" key="6">
    <source>
        <dbReference type="ARBA" id="ARBA00022729"/>
    </source>
</evidence>
<dbReference type="GO" id="GO:0009986">
    <property type="term" value="C:cell surface"/>
    <property type="evidence" value="ECO:0007669"/>
    <property type="project" value="UniProtKB-SubCell"/>
</dbReference>
<feature type="region of interest" description="Disordered" evidence="15">
    <location>
        <begin position="1"/>
        <end position="84"/>
    </location>
</feature>
<evidence type="ECO:0000256" key="12">
    <source>
        <dbReference type="ARBA" id="ARBA00023180"/>
    </source>
</evidence>
<dbReference type="InterPro" id="IPR008983">
    <property type="entry name" value="Tumour_necrosis_fac-like_dom"/>
</dbReference>
<dbReference type="AlphaFoldDB" id="A0A6I9Y3S6"/>
<dbReference type="InterPro" id="IPR001073">
    <property type="entry name" value="C1q_dom"/>
</dbReference>
<dbReference type="FunFam" id="2.60.120.40:FF:000001">
    <property type="entry name" value="Complement C1q B chain"/>
    <property type="match status" value="2"/>
</dbReference>
<evidence type="ECO:0000256" key="1">
    <source>
        <dbReference type="ARBA" id="ARBA00004241"/>
    </source>
</evidence>
<evidence type="ECO:0000313" key="18">
    <source>
        <dbReference type="RefSeq" id="XP_013911780.1"/>
    </source>
</evidence>
<dbReference type="Proteomes" id="UP000504617">
    <property type="component" value="Unplaced"/>
</dbReference>
<feature type="compositionally biased region" description="Gly residues" evidence="15">
    <location>
        <begin position="292"/>
        <end position="301"/>
    </location>
</feature>
<dbReference type="InterPro" id="IPR008160">
    <property type="entry name" value="Collagen"/>
</dbReference>
<keyword evidence="8" id="KW-0391">Immunity</keyword>
<evidence type="ECO:0000259" key="16">
    <source>
        <dbReference type="PROSITE" id="PS50871"/>
    </source>
</evidence>
<dbReference type="GO" id="GO:0005581">
    <property type="term" value="C:collagen trimer"/>
    <property type="evidence" value="ECO:0007669"/>
    <property type="project" value="UniProtKB-KW"/>
</dbReference>
<dbReference type="SMART" id="SM00110">
    <property type="entry name" value="C1Q"/>
    <property type="match status" value="2"/>
</dbReference>
<dbReference type="GO" id="GO:0006958">
    <property type="term" value="P:complement activation, classical pathway"/>
    <property type="evidence" value="ECO:0007669"/>
    <property type="project" value="UniProtKB-KW"/>
</dbReference>
<comment type="subunit">
    <text evidence="14">Core component of the complement C1 complex, a calcium-dependent complex composed of 1 molecule of the C1Q subcomplex, 2 molecules of C1R and 2 molecules of C1S. The C1Q subcomplex is composed 18 subunits: 3 chains of C1QA, C1QB, and C1QC trimerize to form 6 collagen-like triple helices connected to six globular ligand-recognition modules (C1q domain). Interacts with CR1 (via Sushi 24 and Sushi 25 domains). Interacts (via C-terminus) with CD33; this interaction activates CD33 inhibitory motifs.</text>
</comment>
<organism evidence="17 18">
    <name type="scientific">Thamnophis sirtalis</name>
    <dbReference type="NCBI Taxonomy" id="35019"/>
    <lineage>
        <taxon>Eukaryota</taxon>
        <taxon>Metazoa</taxon>
        <taxon>Chordata</taxon>
        <taxon>Craniata</taxon>
        <taxon>Vertebrata</taxon>
        <taxon>Euteleostomi</taxon>
        <taxon>Lepidosauria</taxon>
        <taxon>Squamata</taxon>
        <taxon>Bifurcata</taxon>
        <taxon>Unidentata</taxon>
        <taxon>Episquamata</taxon>
        <taxon>Toxicofera</taxon>
        <taxon>Serpentes</taxon>
        <taxon>Colubroidea</taxon>
        <taxon>Colubridae</taxon>
        <taxon>Natricinae</taxon>
        <taxon>Thamnophis</taxon>
    </lineage>
</organism>
<dbReference type="SUPFAM" id="SSF49842">
    <property type="entry name" value="TNF-like"/>
    <property type="match status" value="2"/>
</dbReference>
<dbReference type="GO" id="GO:0045087">
    <property type="term" value="P:innate immune response"/>
    <property type="evidence" value="ECO:0007669"/>
    <property type="project" value="UniProtKB-KW"/>
</dbReference>
<keyword evidence="12" id="KW-0325">Glycoprotein</keyword>
<evidence type="ECO:0000313" key="17">
    <source>
        <dbReference type="Proteomes" id="UP000504617"/>
    </source>
</evidence>
<keyword evidence="6" id="KW-0732">Signal</keyword>
<gene>
    <name evidence="18" type="primary">LOC106540986</name>
</gene>
<dbReference type="OrthoDB" id="6343173at2759"/>
<dbReference type="PANTHER" id="PTHR15427">
    <property type="entry name" value="EMILIN ELASTIN MICROFIBRIL INTERFACE-LOCATED PROTEIN ELASTIN MICROFIBRIL INTERFACER"/>
    <property type="match status" value="1"/>
</dbReference>
<evidence type="ECO:0000256" key="14">
    <source>
        <dbReference type="ARBA" id="ARBA00093497"/>
    </source>
</evidence>
<dbReference type="Pfam" id="PF01391">
    <property type="entry name" value="Collagen"/>
    <property type="match status" value="2"/>
</dbReference>
<keyword evidence="17" id="KW-1185">Reference proteome</keyword>
<feature type="domain" description="C1q" evidence="16">
    <location>
        <begin position="325"/>
        <end position="459"/>
    </location>
</feature>
<dbReference type="Pfam" id="PF00386">
    <property type="entry name" value="C1q"/>
    <property type="match status" value="2"/>
</dbReference>
<evidence type="ECO:0000256" key="7">
    <source>
        <dbReference type="ARBA" id="ARBA00022737"/>
    </source>
</evidence>
<dbReference type="GO" id="GO:0005576">
    <property type="term" value="C:extracellular region"/>
    <property type="evidence" value="ECO:0007669"/>
    <property type="project" value="UniProtKB-SubCell"/>
</dbReference>
<evidence type="ECO:0000256" key="4">
    <source>
        <dbReference type="ARBA" id="ARBA00022525"/>
    </source>
</evidence>
<keyword evidence="4" id="KW-0964">Secreted</keyword>
<evidence type="ECO:0000256" key="5">
    <source>
        <dbReference type="ARBA" id="ARBA00022588"/>
    </source>
</evidence>
<dbReference type="InterPro" id="IPR050392">
    <property type="entry name" value="Collagen/C1q_domain"/>
</dbReference>
<keyword evidence="13" id="KW-0379">Hydroxylation</keyword>
<dbReference type="Gene3D" id="2.60.120.40">
    <property type="match status" value="2"/>
</dbReference>
<evidence type="ECO:0000256" key="13">
    <source>
        <dbReference type="ARBA" id="ARBA00023278"/>
    </source>
</evidence>
<evidence type="ECO:0000256" key="15">
    <source>
        <dbReference type="SAM" id="MobiDB-lite"/>
    </source>
</evidence>
<evidence type="ECO:0000256" key="3">
    <source>
        <dbReference type="ARBA" id="ARBA00013456"/>
    </source>
</evidence>
<proteinExistence type="predicted"/>
<dbReference type="PANTHER" id="PTHR15427:SF26">
    <property type="entry name" value="COMPLEMENT C1Q SUBCOMPONENT SUBUNIT A"/>
    <property type="match status" value="1"/>
</dbReference>
<keyword evidence="9" id="KW-0180">Complement pathway</keyword>
<dbReference type="GeneID" id="106540986"/>
<keyword evidence="11" id="KW-1015">Disulfide bond</keyword>
<dbReference type="RefSeq" id="XP_013911780.1">
    <property type="nucleotide sequence ID" value="XM_014056305.1"/>
</dbReference>
<protein>
    <recommendedName>
        <fullName evidence="3">Complement C1q subcomponent subunit A</fullName>
    </recommendedName>
</protein>
<evidence type="ECO:0000256" key="11">
    <source>
        <dbReference type="ARBA" id="ARBA00023157"/>
    </source>
</evidence>
<evidence type="ECO:0000256" key="10">
    <source>
        <dbReference type="ARBA" id="ARBA00023119"/>
    </source>
</evidence>
<name>A0A6I9Y3S6_9SAUR</name>
<feature type="domain" description="C1q" evidence="16">
    <location>
        <begin position="83"/>
        <end position="216"/>
    </location>
</feature>
<accession>A0A6I9Y3S6</accession>
<sequence>MIVLRKLPGCLPWGPSPPASNSPPLRPPGPPAAFGSHGPKGEAGDPGVPGLPGKSGPRGAPGSPGDVGPKGDRGEPGDPGGHKLMYQSAFTVKRQTHEHPVKNAPVVFHGNVTNTYHDYDTSTGKFTCRIPGVYYFVFHTSLTSNLCVNLYRNRERVASFCDHLSNPKQVSSGGVLLQLEAGHQVWLAVNDYNGMVGMEGADSVFSGFLLFPDFNMERHLWWAVAALLLMLETVHSQQNICQASDGRDGHAGSPGRNGRPGPKGEMGAPGLGTRSSGIRGPKGETGEPGLAGEPGGQGFRGLDGPPGPPGELGDRGPKGQVGNTENQPKTAFSASRKSPSPGVSPKTVVFDHSITNQDNAYSTQTGKFTCRVPGYYYFTFQVVSKGSLCLDLMHGGNAVATFCDQSQGLLQVNSGGSVLNLATGDQVWLDSNLPGVPNVYSGTEADSVFSGFLLFPTKV</sequence>
<feature type="region of interest" description="Disordered" evidence="15">
    <location>
        <begin position="242"/>
        <end position="346"/>
    </location>
</feature>
<dbReference type="PRINTS" id="PR00007">
    <property type="entry name" value="COMPLEMNTC1Q"/>
</dbReference>
<comment type="subcellular location">
    <subcellularLocation>
        <location evidence="1">Cell surface</location>
    </subcellularLocation>
    <subcellularLocation>
        <location evidence="2">Secreted</location>
    </subcellularLocation>
</comment>
<evidence type="ECO:0000256" key="9">
    <source>
        <dbReference type="ARBA" id="ARBA00022875"/>
    </source>
</evidence>
<evidence type="ECO:0000256" key="2">
    <source>
        <dbReference type="ARBA" id="ARBA00004613"/>
    </source>
</evidence>